<evidence type="ECO:0000313" key="2">
    <source>
        <dbReference type="Proteomes" id="UP000478052"/>
    </source>
</evidence>
<protein>
    <submittedName>
        <fullName evidence="1">Protein FAM200A-like</fullName>
    </submittedName>
</protein>
<dbReference type="AlphaFoldDB" id="A0A6G0VRY8"/>
<organism evidence="1 2">
    <name type="scientific">Aphis craccivora</name>
    <name type="common">Cowpea aphid</name>
    <dbReference type="NCBI Taxonomy" id="307492"/>
    <lineage>
        <taxon>Eukaryota</taxon>
        <taxon>Metazoa</taxon>
        <taxon>Ecdysozoa</taxon>
        <taxon>Arthropoda</taxon>
        <taxon>Hexapoda</taxon>
        <taxon>Insecta</taxon>
        <taxon>Pterygota</taxon>
        <taxon>Neoptera</taxon>
        <taxon>Paraneoptera</taxon>
        <taxon>Hemiptera</taxon>
        <taxon>Sternorrhyncha</taxon>
        <taxon>Aphidomorpha</taxon>
        <taxon>Aphidoidea</taxon>
        <taxon>Aphididae</taxon>
        <taxon>Aphidini</taxon>
        <taxon>Aphis</taxon>
        <taxon>Aphis</taxon>
    </lineage>
</organism>
<dbReference type="Proteomes" id="UP000478052">
    <property type="component" value="Unassembled WGS sequence"/>
</dbReference>
<comment type="caution">
    <text evidence="1">The sequence shown here is derived from an EMBL/GenBank/DDBJ whole genome shotgun (WGS) entry which is preliminary data.</text>
</comment>
<gene>
    <name evidence="1" type="ORF">FWK35_00024138</name>
</gene>
<proteinExistence type="predicted"/>
<dbReference type="OrthoDB" id="6782576at2759"/>
<sequence>MLSLSYRGHRNESTLSLLDPVVDHLKCARVKSASHKSITVKGRGSLVTFISKTTINVIIDIINMLMKKSIFMEVQAAGMFSIQIDTTQDISVQDQCSIIIR</sequence>
<dbReference type="EMBL" id="VUJU01012646">
    <property type="protein sequence ID" value="KAF0707152.1"/>
    <property type="molecule type" value="Genomic_DNA"/>
</dbReference>
<reference evidence="1 2" key="1">
    <citation type="submission" date="2019-08" db="EMBL/GenBank/DDBJ databases">
        <title>Whole genome of Aphis craccivora.</title>
        <authorList>
            <person name="Voronova N.V."/>
            <person name="Shulinski R.S."/>
            <person name="Bandarenka Y.V."/>
            <person name="Zhorov D.G."/>
            <person name="Warner D."/>
        </authorList>
    </citation>
    <scope>NUCLEOTIDE SEQUENCE [LARGE SCALE GENOMIC DNA]</scope>
    <source>
        <strain evidence="1">180601</strain>
        <tissue evidence="1">Whole Body</tissue>
    </source>
</reference>
<evidence type="ECO:0000313" key="1">
    <source>
        <dbReference type="EMBL" id="KAF0707152.1"/>
    </source>
</evidence>
<keyword evidence="2" id="KW-1185">Reference proteome</keyword>
<name>A0A6G0VRY8_APHCR</name>
<accession>A0A6G0VRY8</accession>